<evidence type="ECO:0000256" key="1">
    <source>
        <dbReference type="SAM" id="SignalP"/>
    </source>
</evidence>
<reference evidence="2 3" key="1">
    <citation type="submission" date="2020-09" db="EMBL/GenBank/DDBJ databases">
        <title>De no assembly of potato wild relative species, Solanum commersonii.</title>
        <authorList>
            <person name="Cho K."/>
        </authorList>
    </citation>
    <scope>NUCLEOTIDE SEQUENCE [LARGE SCALE GENOMIC DNA]</scope>
    <source>
        <strain evidence="2">LZ3.2</strain>
        <tissue evidence="2">Leaf</tissue>
    </source>
</reference>
<proteinExistence type="predicted"/>
<gene>
    <name evidence="2" type="ORF">H5410_033555</name>
</gene>
<dbReference type="AlphaFoldDB" id="A0A9J5YP12"/>
<dbReference type="Proteomes" id="UP000824120">
    <property type="component" value="Chromosome 6"/>
</dbReference>
<comment type="caution">
    <text evidence="2">The sequence shown here is derived from an EMBL/GenBank/DDBJ whole genome shotgun (WGS) entry which is preliminary data.</text>
</comment>
<evidence type="ECO:0000313" key="3">
    <source>
        <dbReference type="Proteomes" id="UP000824120"/>
    </source>
</evidence>
<evidence type="ECO:0000313" key="2">
    <source>
        <dbReference type="EMBL" id="KAG5602185.1"/>
    </source>
</evidence>
<keyword evidence="3" id="KW-1185">Reference proteome</keyword>
<feature type="chain" id="PRO_5039907188" evidence="1">
    <location>
        <begin position="17"/>
        <end position="182"/>
    </location>
</feature>
<sequence length="182" mass="20697">MCLLLSLLFSVAVTYISPLCKQTTVPFATSRADDYFYPTSCALGESNYTYIQKLSGIANTSTTDPESCPSTPSSSNSYFLVNDQMVQVLSEAAQIRKLESYSSMKKALQMSRIQEAPECFGLELRFSHHHLTSERISAELVIWSNDSTGFGKCRLRDWEKMYPISRRRRKKIAAASHKWLWL</sequence>
<feature type="signal peptide" evidence="1">
    <location>
        <begin position="1"/>
        <end position="16"/>
    </location>
</feature>
<name>A0A9J5YP12_SOLCO</name>
<dbReference type="EMBL" id="JACXVP010000006">
    <property type="protein sequence ID" value="KAG5602185.1"/>
    <property type="molecule type" value="Genomic_DNA"/>
</dbReference>
<organism evidence="2 3">
    <name type="scientific">Solanum commersonii</name>
    <name type="common">Commerson's wild potato</name>
    <name type="synonym">Commerson's nightshade</name>
    <dbReference type="NCBI Taxonomy" id="4109"/>
    <lineage>
        <taxon>Eukaryota</taxon>
        <taxon>Viridiplantae</taxon>
        <taxon>Streptophyta</taxon>
        <taxon>Embryophyta</taxon>
        <taxon>Tracheophyta</taxon>
        <taxon>Spermatophyta</taxon>
        <taxon>Magnoliopsida</taxon>
        <taxon>eudicotyledons</taxon>
        <taxon>Gunneridae</taxon>
        <taxon>Pentapetalae</taxon>
        <taxon>asterids</taxon>
        <taxon>lamiids</taxon>
        <taxon>Solanales</taxon>
        <taxon>Solanaceae</taxon>
        <taxon>Solanoideae</taxon>
        <taxon>Solaneae</taxon>
        <taxon>Solanum</taxon>
    </lineage>
</organism>
<keyword evidence="1" id="KW-0732">Signal</keyword>
<protein>
    <submittedName>
        <fullName evidence="2">Uncharacterized protein</fullName>
    </submittedName>
</protein>
<accession>A0A9J5YP12</accession>